<dbReference type="PANTHER" id="PTHR30006">
    <property type="entry name" value="THIAMINE-BINDING PERIPLASMIC PROTEIN-RELATED"/>
    <property type="match status" value="1"/>
</dbReference>
<comment type="similarity">
    <text evidence="2">Belongs to the bacterial solute-binding protein 1 family.</text>
</comment>
<dbReference type="Gene3D" id="3.40.190.10">
    <property type="entry name" value="Periplasmic binding protein-like II"/>
    <property type="match status" value="2"/>
</dbReference>
<dbReference type="EMBL" id="RJKX01000017">
    <property type="protein sequence ID" value="ROP83363.1"/>
    <property type="molecule type" value="Genomic_DNA"/>
</dbReference>
<dbReference type="SUPFAM" id="SSF53850">
    <property type="entry name" value="Periplasmic binding protein-like II"/>
    <property type="match status" value="1"/>
</dbReference>
<dbReference type="OrthoDB" id="9815444at2"/>
<evidence type="ECO:0000256" key="3">
    <source>
        <dbReference type="ARBA" id="ARBA00022448"/>
    </source>
</evidence>
<dbReference type="GO" id="GO:0030976">
    <property type="term" value="F:thiamine pyrophosphate binding"/>
    <property type="evidence" value="ECO:0007669"/>
    <property type="project" value="TreeGrafter"/>
</dbReference>
<dbReference type="Pfam" id="PF13416">
    <property type="entry name" value="SBP_bac_8"/>
    <property type="match status" value="1"/>
</dbReference>
<name>A0A3N1KNS7_9PROT</name>
<protein>
    <submittedName>
        <fullName evidence="6">Putative spermidine/putrescine transport system substrate-binding protein</fullName>
    </submittedName>
</protein>
<evidence type="ECO:0000256" key="1">
    <source>
        <dbReference type="ARBA" id="ARBA00004418"/>
    </source>
</evidence>
<accession>A0A3N1KNS7</accession>
<organism evidence="6 7">
    <name type="scientific">Stella humosa</name>
    <dbReference type="NCBI Taxonomy" id="94"/>
    <lineage>
        <taxon>Bacteria</taxon>
        <taxon>Pseudomonadati</taxon>
        <taxon>Pseudomonadota</taxon>
        <taxon>Alphaproteobacteria</taxon>
        <taxon>Rhodospirillales</taxon>
        <taxon>Stellaceae</taxon>
        <taxon>Stella</taxon>
    </lineage>
</organism>
<evidence type="ECO:0000313" key="7">
    <source>
        <dbReference type="Proteomes" id="UP000278222"/>
    </source>
</evidence>
<keyword evidence="7" id="KW-1185">Reference proteome</keyword>
<comment type="caution">
    <text evidence="6">The sequence shown here is derived from an EMBL/GenBank/DDBJ whole genome shotgun (WGS) entry which is preliminary data.</text>
</comment>
<keyword evidence="4" id="KW-0732">Signal</keyword>
<dbReference type="PROSITE" id="PS51318">
    <property type="entry name" value="TAT"/>
    <property type="match status" value="1"/>
</dbReference>
<dbReference type="Proteomes" id="UP000278222">
    <property type="component" value="Unassembled WGS sequence"/>
</dbReference>
<dbReference type="GO" id="GO:0015888">
    <property type="term" value="P:thiamine transport"/>
    <property type="evidence" value="ECO:0007669"/>
    <property type="project" value="TreeGrafter"/>
</dbReference>
<keyword evidence="5" id="KW-0574">Periplasm</keyword>
<sequence>MRLTRRELLATGSALAAGLAAPGILRAQGVKEIRMIEAGGKSGESMDPYIKPFTDATGVKVVRESPNTFGKLRSLVQAGQTNISLFEVGSTSMEQAKALNLIEPIDWDAVQPEAMYPEAKDPMGFGWQYYSTLMAWRSDAKAPKNWADFFNTKDFPGKRTMQDRPYGIVFALLADGVPVDKLYPLDVDRAFKAMDRIKKDVAVWWSAGAQPPQLLKDNEVQYAVSYSGRVAGAPGIEYTYEQAILDLAYLVVPKGANKADKAAAMRMLREFSKPALQLEAAKIISYTGPSPALPAMLPKEKLAEYPTVHREKQVIHNVKWWFDNADMIEKRWQAFKLSL</sequence>
<reference evidence="6 7" key="1">
    <citation type="submission" date="2018-11" db="EMBL/GenBank/DDBJ databases">
        <title>Genomic Encyclopedia of Type Strains, Phase IV (KMG-IV): sequencing the most valuable type-strain genomes for metagenomic binning, comparative biology and taxonomic classification.</title>
        <authorList>
            <person name="Goeker M."/>
        </authorList>
    </citation>
    <scope>NUCLEOTIDE SEQUENCE [LARGE SCALE GENOMIC DNA]</scope>
    <source>
        <strain evidence="6 7">DSM 5900</strain>
    </source>
</reference>
<evidence type="ECO:0000256" key="5">
    <source>
        <dbReference type="ARBA" id="ARBA00022764"/>
    </source>
</evidence>
<dbReference type="PANTHER" id="PTHR30006:SF3">
    <property type="entry name" value="THIAMINE-BINDING PERIPLASMIC PROTEIN"/>
    <property type="match status" value="1"/>
</dbReference>
<dbReference type="AlphaFoldDB" id="A0A3N1KNS7"/>
<evidence type="ECO:0000313" key="6">
    <source>
        <dbReference type="EMBL" id="ROP83363.1"/>
    </source>
</evidence>
<evidence type="ECO:0000256" key="2">
    <source>
        <dbReference type="ARBA" id="ARBA00008520"/>
    </source>
</evidence>
<evidence type="ECO:0000256" key="4">
    <source>
        <dbReference type="ARBA" id="ARBA00022729"/>
    </source>
</evidence>
<proteinExistence type="inferred from homology"/>
<dbReference type="InterPro" id="IPR006059">
    <property type="entry name" value="SBP"/>
</dbReference>
<dbReference type="RefSeq" id="WP_123694538.1">
    <property type="nucleotide sequence ID" value="NZ_AP019700.1"/>
</dbReference>
<comment type="subcellular location">
    <subcellularLocation>
        <location evidence="1">Periplasm</location>
    </subcellularLocation>
</comment>
<dbReference type="GO" id="GO:0030975">
    <property type="term" value="F:thiamine binding"/>
    <property type="evidence" value="ECO:0007669"/>
    <property type="project" value="TreeGrafter"/>
</dbReference>
<dbReference type="GO" id="GO:0030288">
    <property type="term" value="C:outer membrane-bounded periplasmic space"/>
    <property type="evidence" value="ECO:0007669"/>
    <property type="project" value="TreeGrafter"/>
</dbReference>
<dbReference type="InterPro" id="IPR006311">
    <property type="entry name" value="TAT_signal"/>
</dbReference>
<keyword evidence="3" id="KW-0813">Transport</keyword>
<gene>
    <name evidence="6" type="ORF">EDC65_4897</name>
</gene>